<sequence>SDITTREFWDRSKRVSQFTMRDIWFIGSIESAKAHINEQISKAKMRLLIITPQLTDIDVNALQKIPKFINIRIATNIDLDFPDHIAILQELDQMQNVTYRHREMQNLWGVNKDYEEVVLCVVSKSEVGGKLEDKLPSLDIKSEAKFAEETPSTETQPEDKSTEKSLVSDEKLKKKSDKSKDKTLNKSSKTDN</sequence>
<name>X1IMV6_9ZZZZ</name>
<feature type="compositionally biased region" description="Basic and acidic residues" evidence="1">
    <location>
        <begin position="157"/>
        <end position="192"/>
    </location>
</feature>
<proteinExistence type="predicted"/>
<protein>
    <submittedName>
        <fullName evidence="2">Uncharacterized protein</fullName>
    </submittedName>
</protein>
<organism evidence="2">
    <name type="scientific">marine sediment metagenome</name>
    <dbReference type="NCBI Taxonomy" id="412755"/>
    <lineage>
        <taxon>unclassified sequences</taxon>
        <taxon>metagenomes</taxon>
        <taxon>ecological metagenomes</taxon>
    </lineage>
</organism>
<accession>X1IMV6</accession>
<gene>
    <name evidence="2" type="ORF">S03H2_32832</name>
</gene>
<feature type="non-terminal residue" evidence="2">
    <location>
        <position position="1"/>
    </location>
</feature>
<reference evidence="2" key="1">
    <citation type="journal article" date="2014" name="Front. Microbiol.">
        <title>High frequency of phylogenetically diverse reductive dehalogenase-homologous genes in deep subseafloor sedimentary metagenomes.</title>
        <authorList>
            <person name="Kawai M."/>
            <person name="Futagami T."/>
            <person name="Toyoda A."/>
            <person name="Takaki Y."/>
            <person name="Nishi S."/>
            <person name="Hori S."/>
            <person name="Arai W."/>
            <person name="Tsubouchi T."/>
            <person name="Morono Y."/>
            <person name="Uchiyama I."/>
            <person name="Ito T."/>
            <person name="Fujiyama A."/>
            <person name="Inagaki F."/>
            <person name="Takami H."/>
        </authorList>
    </citation>
    <scope>NUCLEOTIDE SEQUENCE</scope>
    <source>
        <strain evidence="2">Expedition CK06-06</strain>
    </source>
</reference>
<dbReference type="AlphaFoldDB" id="X1IMV6"/>
<evidence type="ECO:0000313" key="2">
    <source>
        <dbReference type="EMBL" id="GAH58883.1"/>
    </source>
</evidence>
<comment type="caution">
    <text evidence="2">The sequence shown here is derived from an EMBL/GenBank/DDBJ whole genome shotgun (WGS) entry which is preliminary data.</text>
</comment>
<feature type="region of interest" description="Disordered" evidence="1">
    <location>
        <begin position="142"/>
        <end position="192"/>
    </location>
</feature>
<dbReference type="EMBL" id="BARU01019958">
    <property type="protein sequence ID" value="GAH58883.1"/>
    <property type="molecule type" value="Genomic_DNA"/>
</dbReference>
<evidence type="ECO:0000256" key="1">
    <source>
        <dbReference type="SAM" id="MobiDB-lite"/>
    </source>
</evidence>